<dbReference type="InterPro" id="IPR049939">
    <property type="entry name" value="NifE-like"/>
</dbReference>
<evidence type="ECO:0000313" key="3">
    <source>
        <dbReference type="Proteomes" id="UP000294902"/>
    </source>
</evidence>
<dbReference type="InterPro" id="IPR000510">
    <property type="entry name" value="Nase/OxRdtase_comp1"/>
</dbReference>
<proteinExistence type="predicted"/>
<dbReference type="SUPFAM" id="SSF53807">
    <property type="entry name" value="Helical backbone' metal receptor"/>
    <property type="match status" value="1"/>
</dbReference>
<dbReference type="Gene3D" id="3.40.50.1980">
    <property type="entry name" value="Nitrogenase molybdenum iron protein domain"/>
    <property type="match status" value="3"/>
</dbReference>
<feature type="domain" description="Nitrogenase/oxidoreductase component 1" evidence="1">
    <location>
        <begin position="13"/>
        <end position="407"/>
    </location>
</feature>
<evidence type="ECO:0000313" key="2">
    <source>
        <dbReference type="EMBL" id="TCT15417.1"/>
    </source>
</evidence>
<dbReference type="GO" id="GO:0016491">
    <property type="term" value="F:oxidoreductase activity"/>
    <property type="evidence" value="ECO:0007669"/>
    <property type="project" value="InterPro"/>
</dbReference>
<gene>
    <name evidence="2" type="ORF">EDC18_103122</name>
</gene>
<dbReference type="CDD" id="cd00316">
    <property type="entry name" value="Oxidoreductase_nitrogenase"/>
    <property type="match status" value="1"/>
</dbReference>
<accession>A0A4R3MRK9</accession>
<sequence>MELYKYFPTPSDRMGTLWTLTSIEDVYIIEFGPAGTTHFAIEGTMGLNGEHNANVFTTHINETDISFGDQERLEKAIEEIDAGHNPKYIFIMASSISAIIGTDIESVCFEMQPKINAKLIPVTTGGFSGDYALGVENTMHLLCKEIVQETEVKKLRSYNIIGNNIDSYNFLSDVEEIKSIMKEAFGFESNTIFTAYTSVDDIENTACSEFNLVLRGEGIKAADYLEKEHNLPYYYGKPYGLEGTMEWINQIKEKFQLKLDQQYIGKQMTLLRKYLMNYKFMTRALDNKKVVLVGDYDIVVGLASLVEELGLEVEKIIVKHKMCKKIKDLIPPRYATRIDFDKSEAEIEEYLSETPVYLILADGSTLELANQSEISLQIGNPNIVKRNIYPYTPFVGFKGLLFMIQNLIELENKKGIA</sequence>
<dbReference type="EMBL" id="SMAL01000003">
    <property type="protein sequence ID" value="TCT15417.1"/>
    <property type="molecule type" value="Genomic_DNA"/>
</dbReference>
<dbReference type="Proteomes" id="UP000294902">
    <property type="component" value="Unassembled WGS sequence"/>
</dbReference>
<dbReference type="AlphaFoldDB" id="A0A4R3MRK9"/>
<protein>
    <submittedName>
        <fullName evidence="2">Nitrogenase molybdenum-iron protein alpha/beta subunit</fullName>
    </submittedName>
</protein>
<keyword evidence="3" id="KW-1185">Reference proteome</keyword>
<dbReference type="PANTHER" id="PTHR42956:SF1">
    <property type="entry name" value="NITROGENASE IRON-MOLYBDENUM COFACTOR BIOSYNTHESIS PROTEIN NIFE"/>
    <property type="match status" value="1"/>
</dbReference>
<name>A0A4R3MRK9_9FIRM</name>
<reference evidence="2 3" key="1">
    <citation type="submission" date="2019-03" db="EMBL/GenBank/DDBJ databases">
        <title>Genomic Encyclopedia of Type Strains, Phase IV (KMG-IV): sequencing the most valuable type-strain genomes for metagenomic binning, comparative biology and taxonomic classification.</title>
        <authorList>
            <person name="Goeker M."/>
        </authorList>
    </citation>
    <scope>NUCLEOTIDE SEQUENCE [LARGE SCALE GENOMIC DNA]</scope>
    <source>
        <strain evidence="2 3">DSM 24629</strain>
    </source>
</reference>
<organism evidence="2 3">
    <name type="scientific">Natranaerovirga pectinivora</name>
    <dbReference type="NCBI Taxonomy" id="682400"/>
    <lineage>
        <taxon>Bacteria</taxon>
        <taxon>Bacillati</taxon>
        <taxon>Bacillota</taxon>
        <taxon>Clostridia</taxon>
        <taxon>Lachnospirales</taxon>
        <taxon>Natranaerovirgaceae</taxon>
        <taxon>Natranaerovirga</taxon>
    </lineage>
</organism>
<dbReference type="PANTHER" id="PTHR42956">
    <property type="entry name" value="NITROGENASE IRON-MOLYBDENUM COFACTOR BIOSYNTHESIS PROTEIN NIFE"/>
    <property type="match status" value="1"/>
</dbReference>
<dbReference type="Pfam" id="PF00148">
    <property type="entry name" value="Oxidored_nitro"/>
    <property type="match status" value="1"/>
</dbReference>
<evidence type="ECO:0000259" key="1">
    <source>
        <dbReference type="Pfam" id="PF00148"/>
    </source>
</evidence>
<dbReference type="RefSeq" id="WP_132251090.1">
    <property type="nucleotide sequence ID" value="NZ_SMAL01000003.1"/>
</dbReference>
<comment type="caution">
    <text evidence="2">The sequence shown here is derived from an EMBL/GenBank/DDBJ whole genome shotgun (WGS) entry which is preliminary data.</text>
</comment>
<dbReference type="OrthoDB" id="495776at2"/>